<dbReference type="InterPro" id="IPR011011">
    <property type="entry name" value="Znf_FYVE_PHD"/>
</dbReference>
<dbReference type="InterPro" id="IPR019787">
    <property type="entry name" value="Znf_PHD-finger"/>
</dbReference>
<dbReference type="PRINTS" id="PR01217">
    <property type="entry name" value="PRICHEXTENSN"/>
</dbReference>
<evidence type="ECO:0000259" key="16">
    <source>
        <dbReference type="PROSITE" id="PS50016"/>
    </source>
</evidence>
<keyword evidence="8" id="KW-0805">Transcription regulation</keyword>
<dbReference type="GO" id="GO:0008270">
    <property type="term" value="F:zinc ion binding"/>
    <property type="evidence" value="ECO:0007669"/>
    <property type="project" value="UniProtKB-KW"/>
</dbReference>
<name>A0A5K3F833_MESCO</name>
<evidence type="ECO:0000256" key="7">
    <source>
        <dbReference type="ARBA" id="ARBA00022853"/>
    </source>
</evidence>
<dbReference type="Pfam" id="PF24324">
    <property type="entry name" value="MYND_ZMYND11_ZMYD8"/>
    <property type="match status" value="1"/>
</dbReference>
<evidence type="ECO:0000256" key="4">
    <source>
        <dbReference type="ARBA" id="ARBA00022723"/>
    </source>
</evidence>
<dbReference type="FunFam" id="6.10.140.2220:FF:000002">
    <property type="entry name" value="Protein kinase C-binding protein 1 isoform C"/>
    <property type="match status" value="1"/>
</dbReference>
<dbReference type="PROSITE" id="PS50865">
    <property type="entry name" value="ZF_MYND_2"/>
    <property type="match status" value="1"/>
</dbReference>
<dbReference type="InterPro" id="IPR002893">
    <property type="entry name" value="Znf_MYND"/>
</dbReference>
<keyword evidence="9 12" id="KW-0103">Bromodomain</keyword>
<evidence type="ECO:0000313" key="18">
    <source>
        <dbReference type="WBParaSite" id="MCU_005701-RB"/>
    </source>
</evidence>
<dbReference type="GO" id="GO:0140006">
    <property type="term" value="F:histone H3 reader activity"/>
    <property type="evidence" value="ECO:0007669"/>
    <property type="project" value="UniProtKB-ARBA"/>
</dbReference>
<feature type="compositionally biased region" description="Basic residues" evidence="14">
    <location>
        <begin position="89"/>
        <end position="98"/>
    </location>
</feature>
<protein>
    <submittedName>
        <fullName evidence="18 19">Bromo domain-containing protein</fullName>
    </submittedName>
</protein>
<evidence type="ECO:0000256" key="5">
    <source>
        <dbReference type="ARBA" id="ARBA00022771"/>
    </source>
</evidence>
<dbReference type="PROSITE" id="PS50014">
    <property type="entry name" value="BROMODOMAIN_2"/>
    <property type="match status" value="1"/>
</dbReference>
<keyword evidence="7" id="KW-0156">Chromatin regulator</keyword>
<dbReference type="GO" id="GO:0003714">
    <property type="term" value="F:transcription corepressor activity"/>
    <property type="evidence" value="ECO:0007669"/>
    <property type="project" value="TreeGrafter"/>
</dbReference>
<feature type="domain" description="PHD-type" evidence="16">
    <location>
        <begin position="272"/>
        <end position="324"/>
    </location>
</feature>
<keyword evidence="4" id="KW-0479">Metal-binding</keyword>
<feature type="compositionally biased region" description="Pro residues" evidence="14">
    <location>
        <begin position="682"/>
        <end position="701"/>
    </location>
</feature>
<keyword evidence="11" id="KW-0539">Nucleus</keyword>
<feature type="compositionally biased region" description="Polar residues" evidence="14">
    <location>
        <begin position="33"/>
        <end position="42"/>
    </location>
</feature>
<keyword evidence="5 13" id="KW-0863">Zinc-finger</keyword>
<evidence type="ECO:0000256" key="11">
    <source>
        <dbReference type="ARBA" id="ARBA00023242"/>
    </source>
</evidence>
<dbReference type="Gene3D" id="2.30.30.140">
    <property type="match status" value="1"/>
</dbReference>
<dbReference type="Gene3D" id="3.30.40.10">
    <property type="entry name" value="Zinc/RING finger domain, C3HC4 (zinc finger)"/>
    <property type="match status" value="1"/>
</dbReference>
<feature type="region of interest" description="Disordered" evidence="14">
    <location>
        <begin position="648"/>
        <end position="705"/>
    </location>
</feature>
<evidence type="ECO:0000259" key="17">
    <source>
        <dbReference type="PROSITE" id="PS50865"/>
    </source>
</evidence>
<dbReference type="InterPro" id="IPR001965">
    <property type="entry name" value="Znf_PHD"/>
</dbReference>
<evidence type="ECO:0000256" key="3">
    <source>
        <dbReference type="ARBA" id="ARBA00022454"/>
    </source>
</evidence>
<accession>A0A5K3F833</accession>
<feature type="region of interest" description="Disordered" evidence="14">
    <location>
        <begin position="725"/>
        <end position="808"/>
    </location>
</feature>
<dbReference type="WBParaSite" id="MCU_005701-RD">
    <property type="protein sequence ID" value="MCU_005701-RD"/>
    <property type="gene ID" value="MCU_005701"/>
</dbReference>
<feature type="compositionally biased region" description="Low complexity" evidence="14">
    <location>
        <begin position="166"/>
        <end position="183"/>
    </location>
</feature>
<evidence type="ECO:0000256" key="2">
    <source>
        <dbReference type="ARBA" id="ARBA00004286"/>
    </source>
</evidence>
<evidence type="ECO:0000256" key="14">
    <source>
        <dbReference type="SAM" id="MobiDB-lite"/>
    </source>
</evidence>
<dbReference type="GO" id="GO:0005694">
    <property type="term" value="C:chromosome"/>
    <property type="evidence" value="ECO:0007669"/>
    <property type="project" value="UniProtKB-SubCell"/>
</dbReference>
<dbReference type="InterPro" id="IPR036427">
    <property type="entry name" value="Bromodomain-like_sf"/>
</dbReference>
<dbReference type="PROSITE" id="PS50016">
    <property type="entry name" value="ZF_PHD_2"/>
    <property type="match status" value="1"/>
</dbReference>
<feature type="domain" description="MYND-type" evidence="17">
    <location>
        <begin position="964"/>
        <end position="998"/>
    </location>
</feature>
<feature type="compositionally biased region" description="Low complexity" evidence="14">
    <location>
        <begin position="73"/>
        <end position="87"/>
    </location>
</feature>
<feature type="region of interest" description="Disordered" evidence="14">
    <location>
        <begin position="1"/>
        <end position="212"/>
    </location>
</feature>
<dbReference type="GO" id="GO:0005634">
    <property type="term" value="C:nucleus"/>
    <property type="evidence" value="ECO:0007669"/>
    <property type="project" value="UniProtKB-SubCell"/>
</dbReference>
<evidence type="ECO:0000256" key="13">
    <source>
        <dbReference type="PROSITE-ProRule" id="PRU00134"/>
    </source>
</evidence>
<comment type="subcellular location">
    <subcellularLocation>
        <location evidence="2">Chromosome</location>
    </subcellularLocation>
    <subcellularLocation>
        <location evidence="1">Nucleus</location>
    </subcellularLocation>
</comment>
<dbReference type="GO" id="GO:0005737">
    <property type="term" value="C:cytoplasm"/>
    <property type="evidence" value="ECO:0007669"/>
    <property type="project" value="TreeGrafter"/>
</dbReference>
<feature type="compositionally biased region" description="Low complexity" evidence="14">
    <location>
        <begin position="134"/>
        <end position="159"/>
    </location>
</feature>
<dbReference type="SUPFAM" id="SSF47370">
    <property type="entry name" value="Bromodomain"/>
    <property type="match status" value="1"/>
</dbReference>
<evidence type="ECO:0000256" key="1">
    <source>
        <dbReference type="ARBA" id="ARBA00004123"/>
    </source>
</evidence>
<keyword evidence="3" id="KW-0158">Chromosome</keyword>
<dbReference type="InterPro" id="IPR044075">
    <property type="entry name" value="PRKCBP1_PHD"/>
</dbReference>
<evidence type="ECO:0000256" key="9">
    <source>
        <dbReference type="ARBA" id="ARBA00023117"/>
    </source>
</evidence>
<feature type="compositionally biased region" description="Low complexity" evidence="14">
    <location>
        <begin position="734"/>
        <end position="747"/>
    </location>
</feature>
<dbReference type="CDD" id="cd15538">
    <property type="entry name" value="PHD_PRKCBP1"/>
    <property type="match status" value="1"/>
</dbReference>
<dbReference type="SMART" id="SM00297">
    <property type="entry name" value="BROMO"/>
    <property type="match status" value="1"/>
</dbReference>
<evidence type="ECO:0000313" key="19">
    <source>
        <dbReference type="WBParaSite" id="MCU_005701-RC"/>
    </source>
</evidence>
<evidence type="ECO:0000256" key="8">
    <source>
        <dbReference type="ARBA" id="ARBA00023015"/>
    </source>
</evidence>
<dbReference type="WBParaSite" id="MCU_005701-RB">
    <property type="protein sequence ID" value="MCU_005701-RB"/>
    <property type="gene ID" value="MCU_005701"/>
</dbReference>
<evidence type="ECO:0000256" key="12">
    <source>
        <dbReference type="PROSITE-ProRule" id="PRU00035"/>
    </source>
</evidence>
<dbReference type="Pfam" id="PF00439">
    <property type="entry name" value="Bromodomain"/>
    <property type="match status" value="1"/>
</dbReference>
<dbReference type="InterPro" id="IPR057053">
    <property type="entry name" value="MYND_ZMYND11_ZMYD8"/>
</dbReference>
<dbReference type="PANTHER" id="PTHR46453:SF4">
    <property type="entry name" value="PHD FINGER PROTEIN 24"/>
    <property type="match status" value="1"/>
</dbReference>
<dbReference type="SUPFAM" id="SSF57903">
    <property type="entry name" value="FYVE/PHD zinc finger"/>
    <property type="match status" value="1"/>
</dbReference>
<dbReference type="Gene3D" id="6.10.140.2220">
    <property type="match status" value="1"/>
</dbReference>
<organism evidence="18">
    <name type="scientific">Mesocestoides corti</name>
    <name type="common">Flatworm</name>
    <dbReference type="NCBI Taxonomy" id="53468"/>
    <lineage>
        <taxon>Eukaryota</taxon>
        <taxon>Metazoa</taxon>
        <taxon>Spiralia</taxon>
        <taxon>Lophotrochozoa</taxon>
        <taxon>Platyhelminthes</taxon>
        <taxon>Cestoda</taxon>
        <taxon>Eucestoda</taxon>
        <taxon>Cyclophyllidea</taxon>
        <taxon>Mesocestoididae</taxon>
        <taxon>Mesocestoides</taxon>
    </lineage>
</organism>
<dbReference type="SMART" id="SM00249">
    <property type="entry name" value="PHD"/>
    <property type="match status" value="1"/>
</dbReference>
<dbReference type="Gene3D" id="1.20.920.10">
    <property type="entry name" value="Bromodomain-like"/>
    <property type="match status" value="1"/>
</dbReference>
<evidence type="ECO:0000256" key="6">
    <source>
        <dbReference type="ARBA" id="ARBA00022833"/>
    </source>
</evidence>
<evidence type="ECO:0000259" key="15">
    <source>
        <dbReference type="PROSITE" id="PS50014"/>
    </source>
</evidence>
<feature type="domain" description="Bromo" evidence="15">
    <location>
        <begin position="362"/>
        <end position="432"/>
    </location>
</feature>
<dbReference type="SUPFAM" id="SSF63748">
    <property type="entry name" value="Tudor/PWWP/MBT"/>
    <property type="match status" value="1"/>
</dbReference>
<sequence length="1008" mass="110718">MKRKLRSQTSDDDSFSDGRLVIDCNFPPDSGSFLESSTSKTRSVAEKTPGSARKRASGRLEKHATSTVLRTPSHTSKSNSSDLSDTSASRRKRGKFSRLRLYDVNSPEAEAPSFGTEAQSGTATAPDAERSKRGQASSSRSRSFNSPSSYPLHLDSMGGSDEDSESVFSFDTVPTTSSTPVSASRRRSDATPALTSPSKRRGRPRRQCNLTNTRKVAPVVIQFNRGLQMSLISQPAQTDWLSSRRESTSLSTGDAPAIKVRRPSDSSVDAVDNYCWFCHCPGQVKPCSKCPRVYHPRCVGSSDADKASEAMSRRDWRCPVCCELDSAASDACVAEKWLPLTSTATYEAQLQKALAFMVDMLSMQSWAEPFREPVDDDDSLNVTDVIRYPMDLRTLLGRVNEGRYKSTHAFLADFRWIIHNCFILENKSDSPLLAKVRSLEQTCLLEVSLLRACPTCYLNRTVALPVLPSTTFVFPAISKCEPRIYRRPELRKRPTDLSVNLAEGLWFIKPCPVVHPLVWVRFDDGQQWPGKMMDMSNGLVVVAFFGDYSSRTTPSNFVTFHTRLGVAANVAVAAAGCSGLKPSTDFVESRDAKTLDRALGELRRHVALILEAHPNFRLPSPPLNGVLPFTTQTLRHCYGPFNRWLPQLNAHSPNPHQDDPPLEANNDDAESTASPGGGVSPPHQPPPTPPPAPPPKTPPPRGALNSASFIEPLLVRLASVSQHRDASGFHELSSQRTPATAPPTASQPDPPPPLQTAPEEREESSVDHCDGAAAPTDIHALPQLTPTQTAPPPAAAASAVRPPSSGPDVQADLSAGLLNARTTLCEGFRSLLEGVFEKLEGVVCQSQAPAAPNPKVAVSVQEKHTQTTTSLQPTTTATSIPSLSEKTKTVLLKSEILRQNQELERLRLLLDYSRYEISNSQRAHLVELRSVWEAELTAVVEAVAKVCEQEAMRIIDQVKQKQWCTYCGNEAFFYCCWNTSYCNTTCQQMHWPAHMNSCVQSKRPMQQQ</sequence>
<dbReference type="InterPro" id="IPR013083">
    <property type="entry name" value="Znf_RING/FYVE/PHD"/>
</dbReference>
<dbReference type="CDD" id="cd05841">
    <property type="entry name" value="PWWP_BS69-like"/>
    <property type="match status" value="1"/>
</dbReference>
<dbReference type="InterPro" id="IPR001487">
    <property type="entry name" value="Bromodomain"/>
</dbReference>
<dbReference type="SUPFAM" id="SSF144232">
    <property type="entry name" value="HIT/MYND zinc finger-like"/>
    <property type="match status" value="1"/>
</dbReference>
<dbReference type="PROSITE" id="PS01360">
    <property type="entry name" value="ZF_MYND_1"/>
    <property type="match status" value="1"/>
</dbReference>
<reference evidence="18 19" key="1">
    <citation type="submission" date="2019-11" db="UniProtKB">
        <authorList>
            <consortium name="WormBaseParasite"/>
        </authorList>
    </citation>
    <scope>IDENTIFICATION</scope>
</reference>
<dbReference type="AlphaFoldDB" id="A0A5K3F833"/>
<keyword evidence="6" id="KW-0862">Zinc</keyword>
<keyword evidence="10" id="KW-0804">Transcription</keyword>
<evidence type="ECO:0000256" key="10">
    <source>
        <dbReference type="ARBA" id="ARBA00023163"/>
    </source>
</evidence>
<proteinExistence type="predicted"/>
<dbReference type="WBParaSite" id="MCU_005701-RC">
    <property type="protein sequence ID" value="MCU_005701-RC"/>
    <property type="gene ID" value="MCU_005701"/>
</dbReference>
<dbReference type="PANTHER" id="PTHR46453">
    <property type="entry name" value="PROTEIN KINASE C-BINDING PROTEIN 1"/>
    <property type="match status" value="1"/>
</dbReference>